<evidence type="ECO:0000313" key="2">
    <source>
        <dbReference type="EMBL" id="KAE9396823.1"/>
    </source>
</evidence>
<dbReference type="EMBL" id="ML769507">
    <property type="protein sequence ID" value="KAE9396823.1"/>
    <property type="molecule type" value="Genomic_DNA"/>
</dbReference>
<accession>A0A6A4HG96</accession>
<organism evidence="2 3">
    <name type="scientific">Gymnopus androsaceus JB14</name>
    <dbReference type="NCBI Taxonomy" id="1447944"/>
    <lineage>
        <taxon>Eukaryota</taxon>
        <taxon>Fungi</taxon>
        <taxon>Dikarya</taxon>
        <taxon>Basidiomycota</taxon>
        <taxon>Agaricomycotina</taxon>
        <taxon>Agaricomycetes</taxon>
        <taxon>Agaricomycetidae</taxon>
        <taxon>Agaricales</taxon>
        <taxon>Marasmiineae</taxon>
        <taxon>Omphalotaceae</taxon>
        <taxon>Gymnopus</taxon>
    </lineage>
</organism>
<reference evidence="2" key="1">
    <citation type="journal article" date="2019" name="Environ. Microbiol.">
        <title>Fungal ecological strategies reflected in gene transcription - a case study of two litter decomposers.</title>
        <authorList>
            <person name="Barbi F."/>
            <person name="Kohler A."/>
            <person name="Barry K."/>
            <person name="Baskaran P."/>
            <person name="Daum C."/>
            <person name="Fauchery L."/>
            <person name="Ihrmark K."/>
            <person name="Kuo A."/>
            <person name="LaButti K."/>
            <person name="Lipzen A."/>
            <person name="Morin E."/>
            <person name="Grigoriev I.V."/>
            <person name="Henrissat B."/>
            <person name="Lindahl B."/>
            <person name="Martin F."/>
        </authorList>
    </citation>
    <scope>NUCLEOTIDE SEQUENCE</scope>
    <source>
        <strain evidence="2">JB14</strain>
    </source>
</reference>
<feature type="compositionally biased region" description="Low complexity" evidence="1">
    <location>
        <begin position="176"/>
        <end position="199"/>
    </location>
</feature>
<dbReference type="AlphaFoldDB" id="A0A6A4HG96"/>
<protein>
    <submittedName>
        <fullName evidence="2">Uncharacterized protein</fullName>
    </submittedName>
</protein>
<feature type="region of interest" description="Disordered" evidence="1">
    <location>
        <begin position="176"/>
        <end position="206"/>
    </location>
</feature>
<dbReference type="Proteomes" id="UP000799118">
    <property type="component" value="Unassembled WGS sequence"/>
</dbReference>
<proteinExistence type="predicted"/>
<gene>
    <name evidence="2" type="ORF">BT96DRAFT_94489</name>
</gene>
<keyword evidence="3" id="KW-1185">Reference proteome</keyword>
<sequence length="218" mass="22780">MNSIAPSQRDVQHPIFHFFLSIFLENIVCFTQSSRNCDSDLLAQPTSGQAKTVIDDSIVTQFLIPSGTSNGGDETTFEYVQVDLITVESLGSTANVAQTSLTTLTGELVASASGFALDATFTAAFLGVGIPVTVTEGIQCQATASDSGECSFDFFETTGTTTGVPITQLIAVSSPTATSSSTSGSFDTSASVSPTSDSSKNGRAQTRIRPLGKYWEGL</sequence>
<evidence type="ECO:0000256" key="1">
    <source>
        <dbReference type="SAM" id="MobiDB-lite"/>
    </source>
</evidence>
<name>A0A6A4HG96_9AGAR</name>
<evidence type="ECO:0000313" key="3">
    <source>
        <dbReference type="Proteomes" id="UP000799118"/>
    </source>
</evidence>